<dbReference type="EMBL" id="AP014800">
    <property type="protein sequence ID" value="BAQ71060.1"/>
    <property type="molecule type" value="Genomic_DNA"/>
</dbReference>
<gene>
    <name evidence="2" type="ORF">NHU_03936</name>
</gene>
<organism evidence="2 3">
    <name type="scientific">Rhodovulum sulfidophilum</name>
    <name type="common">Rhodobacter sulfidophilus</name>
    <dbReference type="NCBI Taxonomy" id="35806"/>
    <lineage>
        <taxon>Bacteria</taxon>
        <taxon>Pseudomonadati</taxon>
        <taxon>Pseudomonadota</taxon>
        <taxon>Alphaproteobacteria</taxon>
        <taxon>Rhodobacterales</taxon>
        <taxon>Paracoccaceae</taxon>
        <taxon>Rhodovulum</taxon>
    </lineage>
</organism>
<sequence>MGPGRKLEIRAASHCRAVGKERDRLDPAGNENVIGPARQGDEDQAKGKGSHLVAPKAEGPGEDCGTGRGGRKRNAGIGKAPPARQTGIPAAWCARPETGPVTGDTERCP</sequence>
<protein>
    <submittedName>
        <fullName evidence="2">Peptidase family M28</fullName>
    </submittedName>
</protein>
<evidence type="ECO:0000313" key="2">
    <source>
        <dbReference type="EMBL" id="BAQ71060.1"/>
    </source>
</evidence>
<feature type="region of interest" description="Disordered" evidence="1">
    <location>
        <begin position="18"/>
        <end position="109"/>
    </location>
</feature>
<dbReference type="AlphaFoldDB" id="A0A0D6B868"/>
<evidence type="ECO:0000313" key="3">
    <source>
        <dbReference type="Proteomes" id="UP000064912"/>
    </source>
</evidence>
<accession>A0A0D6B868</accession>
<name>A0A0D6B868_RHOSU</name>
<dbReference type="KEGG" id="rsu:NHU_03936"/>
<proteinExistence type="predicted"/>
<dbReference type="Proteomes" id="UP000064912">
    <property type="component" value="Chromosome"/>
</dbReference>
<evidence type="ECO:0000256" key="1">
    <source>
        <dbReference type="SAM" id="MobiDB-lite"/>
    </source>
</evidence>
<reference evidence="2 3" key="1">
    <citation type="submission" date="2015-02" db="EMBL/GenBank/DDBJ databases">
        <title>Genome sequene of Rhodovulum sulfidophilum DSM 2351.</title>
        <authorList>
            <person name="Nagao N."/>
        </authorList>
    </citation>
    <scope>NUCLEOTIDE SEQUENCE [LARGE SCALE GENOMIC DNA]</scope>
    <source>
        <strain evidence="2 3">DSM 2351</strain>
    </source>
</reference>